<feature type="domain" description="Methyl-accepting transducer" evidence="5">
    <location>
        <begin position="429"/>
        <end position="672"/>
    </location>
</feature>
<dbReference type="SMART" id="SM00283">
    <property type="entry name" value="MA"/>
    <property type="match status" value="1"/>
</dbReference>
<dbReference type="SMART" id="SM00304">
    <property type="entry name" value="HAMP"/>
    <property type="match status" value="1"/>
</dbReference>
<keyword evidence="1 3" id="KW-0807">Transducer</keyword>
<sequence length="692" mass="71909">MTAKRSLVRVLTVLLGIPLLAVIAIGVWGLAAAAGRLSAANGVVELAKVDRALFDAMQHVRVQGGAIQTALLTTEAPKDRIAEIRRASAAQLDAAIAALDRTKLPETPQLLSRIRAQREEIKAKESLIAAEAERPRADRDVRNVAPWISTTQKMAAELVAIGAQVSVRVRAVDPALAELSQTREAAWAIRSAFGLNCSVLRPNIAESEPLTAEGVRTVGALRGSVSVSQDRLRTLLAAPDVSPEIKSAAAKADAEVAEATEWIDGLIAKLDGSGKPLLPAAEWTSRCNAPFAAINAVGTRALDEAVAFAEDERDAALRAAALALAGVLGAVGLAAWGWLTLRRRIVGPLAGLQVSVERLAGRDFATTVERSRYDDELGGFAVALESLRESAQRAEDLAAAEEARRADEAERARRLAALCGEFDAAVQEAIDSLDASTRQLRGNADEMRQLSAQSSELANEVASAAAQATGNVQTVAAATEELNASIGEIAGRVGASAEEARAAAVKAQRTDEVVTAMMHAASNIGEAVALIRQIADQTNLLALNATIEAARAGEAGKGFAVVAGEVKNLAHQTAKATEDIERLVAEIQTTTGEAVDAVRAIAGAIGGIDGSSSAIAAAIEEQSAATQEIARNVNLAADGTNQVTQTIGAVADASRQTGGSADQVYGAVEALMAASSRLRGQVEGFLGEVRRV</sequence>
<feature type="coiled-coil region" evidence="4">
    <location>
        <begin position="384"/>
        <end position="411"/>
    </location>
</feature>
<dbReference type="EMBL" id="FLUO01000001">
    <property type="protein sequence ID" value="SBW00310.1"/>
    <property type="molecule type" value="Genomic_DNA"/>
</dbReference>
<dbReference type="GO" id="GO:0007165">
    <property type="term" value="P:signal transduction"/>
    <property type="evidence" value="ECO:0007669"/>
    <property type="project" value="UniProtKB-KW"/>
</dbReference>
<evidence type="ECO:0000256" key="4">
    <source>
        <dbReference type="SAM" id="Coils"/>
    </source>
</evidence>
<protein>
    <submittedName>
        <fullName evidence="7">Putative methyl-accepting chemotaxis receptor/sensory transducer protein</fullName>
    </submittedName>
</protein>
<feature type="domain" description="HAMP" evidence="6">
    <location>
        <begin position="343"/>
        <end position="396"/>
    </location>
</feature>
<name>A0A212JLL3_9PROT</name>
<dbReference type="SUPFAM" id="SSF58104">
    <property type="entry name" value="Methyl-accepting chemotaxis protein (MCP) signaling domain"/>
    <property type="match status" value="1"/>
</dbReference>
<comment type="similarity">
    <text evidence="2">Belongs to the methyl-accepting chemotaxis (MCP) protein family.</text>
</comment>
<dbReference type="PRINTS" id="PR00260">
    <property type="entry name" value="CHEMTRNSDUCR"/>
</dbReference>
<proteinExistence type="inferred from homology"/>
<keyword evidence="7" id="KW-0675">Receptor</keyword>
<evidence type="ECO:0000256" key="3">
    <source>
        <dbReference type="PROSITE-ProRule" id="PRU00284"/>
    </source>
</evidence>
<dbReference type="GO" id="GO:0006935">
    <property type="term" value="P:chemotaxis"/>
    <property type="evidence" value="ECO:0007669"/>
    <property type="project" value="InterPro"/>
</dbReference>
<dbReference type="GO" id="GO:0004888">
    <property type="term" value="F:transmembrane signaling receptor activity"/>
    <property type="evidence" value="ECO:0007669"/>
    <property type="project" value="InterPro"/>
</dbReference>
<dbReference type="PANTHER" id="PTHR32089:SF112">
    <property type="entry name" value="LYSOZYME-LIKE PROTEIN-RELATED"/>
    <property type="match status" value="1"/>
</dbReference>
<dbReference type="PROSITE" id="PS50111">
    <property type="entry name" value="CHEMOTAXIS_TRANSDUC_2"/>
    <property type="match status" value="1"/>
</dbReference>
<organism evidence="7">
    <name type="scientific">uncultured Alphaproteobacteria bacterium</name>
    <dbReference type="NCBI Taxonomy" id="91750"/>
    <lineage>
        <taxon>Bacteria</taxon>
        <taxon>Pseudomonadati</taxon>
        <taxon>Pseudomonadota</taxon>
        <taxon>Alphaproteobacteria</taxon>
        <taxon>environmental samples</taxon>
    </lineage>
</organism>
<evidence type="ECO:0000313" key="7">
    <source>
        <dbReference type="EMBL" id="SBW00310.1"/>
    </source>
</evidence>
<evidence type="ECO:0000259" key="6">
    <source>
        <dbReference type="PROSITE" id="PS50885"/>
    </source>
</evidence>
<reference evidence="7" key="1">
    <citation type="submission" date="2016-04" db="EMBL/GenBank/DDBJ databases">
        <authorList>
            <person name="Evans L.H."/>
            <person name="Alamgir A."/>
            <person name="Owens N."/>
            <person name="Weber N.D."/>
            <person name="Virtaneva K."/>
            <person name="Barbian K."/>
            <person name="Babar A."/>
            <person name="Rosenke K."/>
        </authorList>
    </citation>
    <scope>NUCLEOTIDE SEQUENCE</scope>
    <source>
        <strain evidence="7">86</strain>
    </source>
</reference>
<dbReference type="PROSITE" id="PS50885">
    <property type="entry name" value="HAMP"/>
    <property type="match status" value="1"/>
</dbReference>
<evidence type="ECO:0000256" key="2">
    <source>
        <dbReference type="ARBA" id="ARBA00029447"/>
    </source>
</evidence>
<dbReference type="AlphaFoldDB" id="A0A212JLL3"/>
<evidence type="ECO:0000259" key="5">
    <source>
        <dbReference type="PROSITE" id="PS50111"/>
    </source>
</evidence>
<dbReference type="InterPro" id="IPR004089">
    <property type="entry name" value="MCPsignal_dom"/>
</dbReference>
<gene>
    <name evidence="7" type="ORF">KL86APRO_11282</name>
</gene>
<dbReference type="GO" id="GO:0016020">
    <property type="term" value="C:membrane"/>
    <property type="evidence" value="ECO:0007669"/>
    <property type="project" value="InterPro"/>
</dbReference>
<dbReference type="Gene3D" id="1.10.287.950">
    <property type="entry name" value="Methyl-accepting chemotaxis protein"/>
    <property type="match status" value="1"/>
</dbReference>
<dbReference type="InterPro" id="IPR004090">
    <property type="entry name" value="Chemotax_Me-accpt_rcpt"/>
</dbReference>
<dbReference type="Pfam" id="PF00015">
    <property type="entry name" value="MCPsignal"/>
    <property type="match status" value="1"/>
</dbReference>
<evidence type="ECO:0000256" key="1">
    <source>
        <dbReference type="ARBA" id="ARBA00023224"/>
    </source>
</evidence>
<dbReference type="InterPro" id="IPR003660">
    <property type="entry name" value="HAMP_dom"/>
</dbReference>
<dbReference type="PANTHER" id="PTHR32089">
    <property type="entry name" value="METHYL-ACCEPTING CHEMOTAXIS PROTEIN MCPB"/>
    <property type="match status" value="1"/>
</dbReference>
<accession>A0A212JLL3</accession>
<keyword evidence="4" id="KW-0175">Coiled coil</keyword>